<dbReference type="Proteomes" id="UP000325315">
    <property type="component" value="Unassembled WGS sequence"/>
</dbReference>
<sequence>MVKEGIIFGNKISRRGIEVDKAKVDVVEKLPSLAFLKGATSFLGHASFYRTFIKDISKVVKPLCTLLEKDIEFSFDEVCLKAFDEMKRGIIKAPIIVTPNWSSPFKLICDTSDFAVGALMATKVTVYMNHLAIKHFLAKKEAKPRLVRCVTTRFSVVLETVVLASQILRVSS</sequence>
<dbReference type="AlphaFoldDB" id="A0A5B6V9G6"/>
<dbReference type="Pfam" id="PF17919">
    <property type="entry name" value="RT_RNaseH_2"/>
    <property type="match status" value="1"/>
</dbReference>
<gene>
    <name evidence="3" type="ORF">EPI10_000968</name>
</gene>
<proteinExistence type="predicted"/>
<dbReference type="GO" id="GO:0003824">
    <property type="term" value="F:catalytic activity"/>
    <property type="evidence" value="ECO:0007669"/>
    <property type="project" value="UniProtKB-KW"/>
</dbReference>
<dbReference type="PANTHER" id="PTHR37984:SF5">
    <property type="entry name" value="PROTEIN NYNRIN-LIKE"/>
    <property type="match status" value="1"/>
</dbReference>
<dbReference type="InterPro" id="IPR043502">
    <property type="entry name" value="DNA/RNA_pol_sf"/>
</dbReference>
<evidence type="ECO:0000313" key="4">
    <source>
        <dbReference type="Proteomes" id="UP000325315"/>
    </source>
</evidence>
<dbReference type="PANTHER" id="PTHR37984">
    <property type="entry name" value="PROTEIN CBG26694"/>
    <property type="match status" value="1"/>
</dbReference>
<comment type="caution">
    <text evidence="3">The sequence shown here is derived from an EMBL/GenBank/DDBJ whole genome shotgun (WGS) entry which is preliminary data.</text>
</comment>
<keyword evidence="1" id="KW-0511">Multifunctional enzyme</keyword>
<dbReference type="InterPro" id="IPR041577">
    <property type="entry name" value="RT_RNaseH_2"/>
</dbReference>
<dbReference type="InterPro" id="IPR050951">
    <property type="entry name" value="Retrovirus_Pol_polyprotein"/>
</dbReference>
<evidence type="ECO:0000256" key="1">
    <source>
        <dbReference type="ARBA" id="ARBA00023268"/>
    </source>
</evidence>
<dbReference type="SUPFAM" id="SSF56672">
    <property type="entry name" value="DNA/RNA polymerases"/>
    <property type="match status" value="1"/>
</dbReference>
<name>A0A5B6V9G6_9ROSI</name>
<accession>A0A5B6V9G6</accession>
<dbReference type="OrthoDB" id="1000214at2759"/>
<dbReference type="Gene3D" id="3.30.70.270">
    <property type="match status" value="1"/>
</dbReference>
<feature type="domain" description="Reverse transcriptase/retrotransposon-derived protein RNase H-like" evidence="2">
    <location>
        <begin position="76"/>
        <end position="123"/>
    </location>
</feature>
<evidence type="ECO:0000313" key="3">
    <source>
        <dbReference type="EMBL" id="KAA3465830.1"/>
    </source>
</evidence>
<evidence type="ECO:0000259" key="2">
    <source>
        <dbReference type="Pfam" id="PF17919"/>
    </source>
</evidence>
<reference evidence="4" key="1">
    <citation type="journal article" date="2019" name="Plant Biotechnol. J.">
        <title>Genome sequencing of the Australian wild diploid species Gossypium australe highlights disease resistance and delayed gland morphogenesis.</title>
        <authorList>
            <person name="Cai Y."/>
            <person name="Cai X."/>
            <person name="Wang Q."/>
            <person name="Wang P."/>
            <person name="Zhang Y."/>
            <person name="Cai C."/>
            <person name="Xu Y."/>
            <person name="Wang K."/>
            <person name="Zhou Z."/>
            <person name="Wang C."/>
            <person name="Geng S."/>
            <person name="Li B."/>
            <person name="Dong Q."/>
            <person name="Hou Y."/>
            <person name="Wang H."/>
            <person name="Ai P."/>
            <person name="Liu Z."/>
            <person name="Yi F."/>
            <person name="Sun M."/>
            <person name="An G."/>
            <person name="Cheng J."/>
            <person name="Zhang Y."/>
            <person name="Shi Q."/>
            <person name="Xie Y."/>
            <person name="Shi X."/>
            <person name="Chang Y."/>
            <person name="Huang F."/>
            <person name="Chen Y."/>
            <person name="Hong S."/>
            <person name="Mi L."/>
            <person name="Sun Q."/>
            <person name="Zhang L."/>
            <person name="Zhou B."/>
            <person name="Peng R."/>
            <person name="Zhang X."/>
            <person name="Liu F."/>
        </authorList>
    </citation>
    <scope>NUCLEOTIDE SEQUENCE [LARGE SCALE GENOMIC DNA]</scope>
    <source>
        <strain evidence="4">cv. PA1801</strain>
    </source>
</reference>
<dbReference type="InterPro" id="IPR043128">
    <property type="entry name" value="Rev_trsase/Diguanyl_cyclase"/>
</dbReference>
<protein>
    <submittedName>
        <fullName evidence="3">Retrovirus-related Pol polyprotein from transposon 17.6</fullName>
    </submittedName>
</protein>
<organism evidence="3 4">
    <name type="scientific">Gossypium australe</name>
    <dbReference type="NCBI Taxonomy" id="47621"/>
    <lineage>
        <taxon>Eukaryota</taxon>
        <taxon>Viridiplantae</taxon>
        <taxon>Streptophyta</taxon>
        <taxon>Embryophyta</taxon>
        <taxon>Tracheophyta</taxon>
        <taxon>Spermatophyta</taxon>
        <taxon>Magnoliopsida</taxon>
        <taxon>eudicotyledons</taxon>
        <taxon>Gunneridae</taxon>
        <taxon>Pentapetalae</taxon>
        <taxon>rosids</taxon>
        <taxon>malvids</taxon>
        <taxon>Malvales</taxon>
        <taxon>Malvaceae</taxon>
        <taxon>Malvoideae</taxon>
        <taxon>Gossypium</taxon>
    </lineage>
</organism>
<dbReference type="EMBL" id="SMMG02000007">
    <property type="protein sequence ID" value="KAA3465830.1"/>
    <property type="molecule type" value="Genomic_DNA"/>
</dbReference>
<keyword evidence="4" id="KW-1185">Reference proteome</keyword>